<evidence type="ECO:0000313" key="2">
    <source>
        <dbReference type="Proteomes" id="UP000813463"/>
    </source>
</evidence>
<evidence type="ECO:0000256" key="1">
    <source>
        <dbReference type="SAM" id="MobiDB-lite"/>
    </source>
</evidence>
<dbReference type="GeneID" id="130463249"/>
<proteinExistence type="predicted"/>
<organism evidence="2 3">
    <name type="scientific">Spinacia oleracea</name>
    <name type="common">Spinach</name>
    <dbReference type="NCBI Taxonomy" id="3562"/>
    <lineage>
        <taxon>Eukaryota</taxon>
        <taxon>Viridiplantae</taxon>
        <taxon>Streptophyta</taxon>
        <taxon>Embryophyta</taxon>
        <taxon>Tracheophyta</taxon>
        <taxon>Spermatophyta</taxon>
        <taxon>Magnoliopsida</taxon>
        <taxon>eudicotyledons</taxon>
        <taxon>Gunneridae</taxon>
        <taxon>Pentapetalae</taxon>
        <taxon>Caryophyllales</taxon>
        <taxon>Chenopodiaceae</taxon>
        <taxon>Chenopodioideae</taxon>
        <taxon>Anserineae</taxon>
        <taxon>Spinacia</taxon>
    </lineage>
</organism>
<sequence>MNSSSYYHSLVSPRQHHHHPKIQIKIPTDSHRFMFMSDTACRSDTDNDELSMEEVACGCDTDNDELAMEEVDCGSDTDNDEFTIEEEVGSGVEFEKLLSLFTNNSVSVDSILESRDNWDVLLNIDFFCRMITHPPEELSYFDQFKYFEWALSRDDFEMSDLLLDGITYILTRPVLTRPEPCMAWLCESDKRWLNLSWNLVKSNIYTLGGVVAKLRNKLIENLGEDKSNRYGIVTTRILNKLINAFGYYGDDKSGIEILNKFPDFRCCPDLNTYSNVVFCAGGCKSEAWEFQVCQKMVECLQDGIERDSVDDDSVSWIIDLYCKLDKPKLAYAIYVAAKEKTPPESFNQLIHCLSKHDETLRLADDMLAELSSCEARENATSAFSSVIIEKR</sequence>
<gene>
    <name evidence="3" type="primary">LOC130463249</name>
</gene>
<dbReference type="RefSeq" id="XP_056688304.1">
    <property type="nucleotide sequence ID" value="XM_056832326.1"/>
</dbReference>
<dbReference type="Gene3D" id="1.25.40.10">
    <property type="entry name" value="Tetratricopeptide repeat domain"/>
    <property type="match status" value="1"/>
</dbReference>
<reference evidence="2" key="1">
    <citation type="journal article" date="2021" name="Nat. Commun.">
        <title>Genomic analyses provide insights into spinach domestication and the genetic basis of agronomic traits.</title>
        <authorList>
            <person name="Cai X."/>
            <person name="Sun X."/>
            <person name="Xu C."/>
            <person name="Sun H."/>
            <person name="Wang X."/>
            <person name="Ge C."/>
            <person name="Zhang Z."/>
            <person name="Wang Q."/>
            <person name="Fei Z."/>
            <person name="Jiao C."/>
            <person name="Wang Q."/>
        </authorList>
    </citation>
    <scope>NUCLEOTIDE SEQUENCE [LARGE SCALE GENOMIC DNA]</scope>
    <source>
        <strain evidence="2">cv. Varoflay</strain>
    </source>
</reference>
<dbReference type="InterPro" id="IPR011990">
    <property type="entry name" value="TPR-like_helical_dom_sf"/>
</dbReference>
<feature type="region of interest" description="Disordered" evidence="1">
    <location>
        <begin position="1"/>
        <end position="20"/>
    </location>
</feature>
<reference evidence="3" key="2">
    <citation type="submission" date="2025-08" db="UniProtKB">
        <authorList>
            <consortium name="RefSeq"/>
        </authorList>
    </citation>
    <scope>IDENTIFICATION</scope>
    <source>
        <tissue evidence="3">Leaf</tissue>
    </source>
</reference>
<protein>
    <submittedName>
        <fullName evidence="3">Uncharacterized protein</fullName>
    </submittedName>
</protein>
<keyword evidence="2" id="KW-1185">Reference proteome</keyword>
<evidence type="ECO:0000313" key="3">
    <source>
        <dbReference type="RefSeq" id="XP_056688304.1"/>
    </source>
</evidence>
<accession>A0ABM3QY54</accession>
<dbReference type="Proteomes" id="UP000813463">
    <property type="component" value="Chromosome 1"/>
</dbReference>
<name>A0ABM3QY54_SPIOL</name>